<feature type="region of interest" description="Disordered" evidence="1">
    <location>
        <begin position="47"/>
        <end position="71"/>
    </location>
</feature>
<name>A0A2I0KU26_PUNGR</name>
<dbReference type="AlphaFoldDB" id="A0A2I0KU26"/>
<evidence type="ECO:0000256" key="1">
    <source>
        <dbReference type="SAM" id="MobiDB-lite"/>
    </source>
</evidence>
<dbReference type="Proteomes" id="UP000233551">
    <property type="component" value="Unassembled WGS sequence"/>
</dbReference>
<evidence type="ECO:0000313" key="2">
    <source>
        <dbReference type="EMBL" id="PKI71356.1"/>
    </source>
</evidence>
<sequence>MAEKLALPLILPSPPSPKPISTHHFKLYPSSQTLTPSVPPILHNLLQEPDPISSLNPPDPHPHHQSHFRPPDIAWVPRTRIRTRIGKSRDSNRGKPWAHHRLSPQGQDFVQLLIDPSFDAAGVGKAMLGLIESYDEDGSFSVEFLGVEVLGIVKGLGYYKKCDLAMGVIDWVRNHRDFSMAINSSVLAVIINILGKE</sequence>
<evidence type="ECO:0000313" key="3">
    <source>
        <dbReference type="Proteomes" id="UP000233551"/>
    </source>
</evidence>
<gene>
    <name evidence="2" type="ORF">CRG98_008215</name>
</gene>
<dbReference type="STRING" id="22663.A0A2I0KU26"/>
<dbReference type="EMBL" id="PGOL01000380">
    <property type="protein sequence ID" value="PKI71356.1"/>
    <property type="molecule type" value="Genomic_DNA"/>
</dbReference>
<organism evidence="2 3">
    <name type="scientific">Punica granatum</name>
    <name type="common">Pomegranate</name>
    <dbReference type="NCBI Taxonomy" id="22663"/>
    <lineage>
        <taxon>Eukaryota</taxon>
        <taxon>Viridiplantae</taxon>
        <taxon>Streptophyta</taxon>
        <taxon>Embryophyta</taxon>
        <taxon>Tracheophyta</taxon>
        <taxon>Spermatophyta</taxon>
        <taxon>Magnoliopsida</taxon>
        <taxon>eudicotyledons</taxon>
        <taxon>Gunneridae</taxon>
        <taxon>Pentapetalae</taxon>
        <taxon>rosids</taxon>
        <taxon>malvids</taxon>
        <taxon>Myrtales</taxon>
        <taxon>Lythraceae</taxon>
        <taxon>Punica</taxon>
    </lineage>
</organism>
<keyword evidence="3" id="KW-1185">Reference proteome</keyword>
<accession>A0A2I0KU26</accession>
<protein>
    <submittedName>
        <fullName evidence="2">Uncharacterized protein</fullName>
    </submittedName>
</protein>
<comment type="caution">
    <text evidence="2">The sequence shown here is derived from an EMBL/GenBank/DDBJ whole genome shotgun (WGS) entry which is preliminary data.</text>
</comment>
<feature type="non-terminal residue" evidence="2">
    <location>
        <position position="197"/>
    </location>
</feature>
<proteinExistence type="predicted"/>
<reference evidence="2 3" key="1">
    <citation type="submission" date="2017-11" db="EMBL/GenBank/DDBJ databases">
        <title>De-novo sequencing of pomegranate (Punica granatum L.) genome.</title>
        <authorList>
            <person name="Akparov Z."/>
            <person name="Amiraslanov A."/>
            <person name="Hajiyeva S."/>
            <person name="Abbasov M."/>
            <person name="Kaur K."/>
            <person name="Hamwieh A."/>
            <person name="Solovyev V."/>
            <person name="Salamov A."/>
            <person name="Braich B."/>
            <person name="Kosarev P."/>
            <person name="Mahmoud A."/>
            <person name="Hajiyev E."/>
            <person name="Babayeva S."/>
            <person name="Izzatullayeva V."/>
            <person name="Mammadov A."/>
            <person name="Mammadov A."/>
            <person name="Sharifova S."/>
            <person name="Ojaghi J."/>
            <person name="Eynullazada K."/>
            <person name="Bayramov B."/>
            <person name="Abdulazimova A."/>
            <person name="Shahmuradov I."/>
        </authorList>
    </citation>
    <scope>NUCLEOTIDE SEQUENCE [LARGE SCALE GENOMIC DNA]</scope>
    <source>
        <strain evidence="3">cv. AG2017</strain>
        <tissue evidence="2">Leaf</tissue>
    </source>
</reference>